<reference evidence="3 4" key="1">
    <citation type="submission" date="2017-07" db="EMBL/GenBank/DDBJ databases">
        <title>A draft genome sequence of Komagataeibacter sucrofermentans LMG 18788.</title>
        <authorList>
            <person name="Skraban J."/>
            <person name="Cleenwerck I."/>
            <person name="Vandamme P."/>
            <person name="Trcek J."/>
        </authorList>
    </citation>
    <scope>NUCLEOTIDE SEQUENCE [LARGE SCALE GENOMIC DNA]</scope>
    <source>
        <strain evidence="3 4">LMG 18788</strain>
    </source>
</reference>
<keyword evidence="4" id="KW-1185">Reference proteome</keyword>
<dbReference type="Proteomes" id="UP000247814">
    <property type="component" value="Unassembled WGS sequence"/>
</dbReference>
<feature type="chain" id="PRO_5016452738" evidence="2">
    <location>
        <begin position="35"/>
        <end position="134"/>
    </location>
</feature>
<feature type="region of interest" description="Disordered" evidence="1">
    <location>
        <begin position="35"/>
        <end position="134"/>
    </location>
</feature>
<protein>
    <submittedName>
        <fullName evidence="3">Uncharacterized protein</fullName>
    </submittedName>
</protein>
<dbReference type="AlphaFoldDB" id="A0A318QSV6"/>
<name>A0A318QSV6_9PROT</name>
<evidence type="ECO:0000256" key="2">
    <source>
        <dbReference type="SAM" id="SignalP"/>
    </source>
</evidence>
<proteinExistence type="predicted"/>
<feature type="compositionally biased region" description="Polar residues" evidence="1">
    <location>
        <begin position="48"/>
        <end position="69"/>
    </location>
</feature>
<feature type="signal peptide" evidence="2">
    <location>
        <begin position="1"/>
        <end position="34"/>
    </location>
</feature>
<dbReference type="EMBL" id="NKUA01000003">
    <property type="protein sequence ID" value="PYD80451.1"/>
    <property type="molecule type" value="Genomic_DNA"/>
</dbReference>
<sequence>MRGSSPQMKEDTTMKKILHSTLLAAVVASVPALAVAQSSAQPNEPAPTANSAASQVGRNPPSATSTNGQRVEPSDKLWNNPRTVGEQPGTQPPNNNDSSGSATPYGHSHTHPGSEGRSSRGGNKTPSPADSSEQ</sequence>
<evidence type="ECO:0000313" key="3">
    <source>
        <dbReference type="EMBL" id="PYD80451.1"/>
    </source>
</evidence>
<dbReference type="OrthoDB" id="7284484at2"/>
<comment type="caution">
    <text evidence="3">The sequence shown here is derived from an EMBL/GenBank/DDBJ whole genome shotgun (WGS) entry which is preliminary data.</text>
</comment>
<organism evidence="3 4">
    <name type="scientific">Komagataeibacter sucrofermentans</name>
    <dbReference type="NCBI Taxonomy" id="1053551"/>
    <lineage>
        <taxon>Bacteria</taxon>
        <taxon>Pseudomonadati</taxon>
        <taxon>Pseudomonadota</taxon>
        <taxon>Alphaproteobacteria</taxon>
        <taxon>Acetobacterales</taxon>
        <taxon>Acetobacteraceae</taxon>
        <taxon>Komagataeibacter</taxon>
    </lineage>
</organism>
<evidence type="ECO:0000313" key="4">
    <source>
        <dbReference type="Proteomes" id="UP000247814"/>
    </source>
</evidence>
<keyword evidence="2" id="KW-0732">Signal</keyword>
<feature type="compositionally biased region" description="Polar residues" evidence="1">
    <location>
        <begin position="88"/>
        <end position="102"/>
    </location>
</feature>
<feature type="compositionally biased region" description="Polar residues" evidence="1">
    <location>
        <begin position="120"/>
        <end position="134"/>
    </location>
</feature>
<gene>
    <name evidence="3" type="ORF">CFR77_03390</name>
</gene>
<accession>A0A318QSV6</accession>
<evidence type="ECO:0000256" key="1">
    <source>
        <dbReference type="SAM" id="MobiDB-lite"/>
    </source>
</evidence>